<organism evidence="1 2">
    <name type="scientific">Spirosoma montaniterrae</name>
    <dbReference type="NCBI Taxonomy" id="1178516"/>
    <lineage>
        <taxon>Bacteria</taxon>
        <taxon>Pseudomonadati</taxon>
        <taxon>Bacteroidota</taxon>
        <taxon>Cytophagia</taxon>
        <taxon>Cytophagales</taxon>
        <taxon>Cytophagaceae</taxon>
        <taxon>Spirosoma</taxon>
    </lineage>
</organism>
<dbReference type="AlphaFoldDB" id="A0A1P9X1G9"/>
<dbReference type="OrthoDB" id="886035at2"/>
<sequence>METTKTVADEIPPMKKGQLNVYKPSDIKRWGVERFLEATAVHDPFLLEFPEFTDEENRRMDELLAEGDRGTV</sequence>
<dbReference type="STRING" id="1178516.AWR27_20495"/>
<evidence type="ECO:0000313" key="1">
    <source>
        <dbReference type="EMBL" id="AQG81482.1"/>
    </source>
</evidence>
<dbReference type="KEGG" id="smon:AWR27_20495"/>
<evidence type="ECO:0000313" key="2">
    <source>
        <dbReference type="Proteomes" id="UP000187941"/>
    </source>
</evidence>
<gene>
    <name evidence="1" type="ORF">AWR27_20495</name>
</gene>
<dbReference type="EMBL" id="CP014263">
    <property type="protein sequence ID" value="AQG81482.1"/>
    <property type="molecule type" value="Genomic_DNA"/>
</dbReference>
<name>A0A1P9X1G9_9BACT</name>
<dbReference type="RefSeq" id="WP_077132944.1">
    <property type="nucleotide sequence ID" value="NZ_CP014263.1"/>
</dbReference>
<proteinExistence type="predicted"/>
<accession>A0A1P9X1G9</accession>
<keyword evidence="2" id="KW-1185">Reference proteome</keyword>
<reference evidence="1 2" key="1">
    <citation type="submission" date="2016-01" db="EMBL/GenBank/DDBJ databases">
        <authorList>
            <person name="Oliw E.H."/>
        </authorList>
    </citation>
    <scope>NUCLEOTIDE SEQUENCE [LARGE SCALE GENOMIC DNA]</scope>
    <source>
        <strain evidence="1 2">DY10</strain>
    </source>
</reference>
<dbReference type="Proteomes" id="UP000187941">
    <property type="component" value="Chromosome"/>
</dbReference>
<protein>
    <submittedName>
        <fullName evidence="1">Uncharacterized protein</fullName>
    </submittedName>
</protein>